<keyword evidence="2" id="KW-1185">Reference proteome</keyword>
<sequence>MSSLSAQVARAHARWLEPRDPRYTRDDIDAKCREINSLLEEFASQWCASVEESGEVDDTIIAAEDLIKNLRSLSEDLEEIENNQDPRQERYL</sequence>
<dbReference type="EMBL" id="QGMZ01000010">
    <property type="protein sequence ID" value="PWR75362.1"/>
    <property type="molecule type" value="Genomic_DNA"/>
</dbReference>
<dbReference type="RefSeq" id="WP_109939881.1">
    <property type="nucleotide sequence ID" value="NZ_CP176366.1"/>
</dbReference>
<evidence type="ECO:0000313" key="1">
    <source>
        <dbReference type="EMBL" id="PWR75362.1"/>
    </source>
</evidence>
<dbReference type="Proteomes" id="UP000245934">
    <property type="component" value="Unassembled WGS sequence"/>
</dbReference>
<gene>
    <name evidence="1" type="ORF">DLD82_04295</name>
</gene>
<proteinExistence type="predicted"/>
<dbReference type="AlphaFoldDB" id="A0A2V2N5L6"/>
<comment type="caution">
    <text evidence="1">The sequence shown here is derived from an EMBL/GenBank/DDBJ whole genome shotgun (WGS) entry which is preliminary data.</text>
</comment>
<reference evidence="1 2" key="1">
    <citation type="submission" date="2018-05" db="EMBL/GenBank/DDBJ databases">
        <title>Draft genome of Methanospirillum stamsii Pt1.</title>
        <authorList>
            <person name="Dueholm M.S."/>
            <person name="Nielsen P.H."/>
            <person name="Bakmann L.F."/>
            <person name="Otzen D.E."/>
        </authorList>
    </citation>
    <scope>NUCLEOTIDE SEQUENCE [LARGE SCALE GENOMIC DNA]</scope>
    <source>
        <strain evidence="1 2">Pt1</strain>
    </source>
</reference>
<dbReference type="GeneID" id="97609743"/>
<evidence type="ECO:0000313" key="2">
    <source>
        <dbReference type="Proteomes" id="UP000245934"/>
    </source>
</evidence>
<protein>
    <submittedName>
        <fullName evidence="1">Uncharacterized protein</fullName>
    </submittedName>
</protein>
<accession>A0A2V2N5L6</accession>
<name>A0A2V2N5L6_9EURY</name>
<organism evidence="1 2">
    <name type="scientific">Methanospirillum stamsii</name>
    <dbReference type="NCBI Taxonomy" id="1277351"/>
    <lineage>
        <taxon>Archaea</taxon>
        <taxon>Methanobacteriati</taxon>
        <taxon>Methanobacteriota</taxon>
        <taxon>Stenosarchaea group</taxon>
        <taxon>Methanomicrobia</taxon>
        <taxon>Methanomicrobiales</taxon>
        <taxon>Methanospirillaceae</taxon>
        <taxon>Methanospirillum</taxon>
    </lineage>
</organism>